<evidence type="ECO:0000256" key="4">
    <source>
        <dbReference type="RuleBase" id="RU000363"/>
    </source>
</evidence>
<reference evidence="5 6" key="1">
    <citation type="submission" date="2019-03" db="EMBL/GenBank/DDBJ databases">
        <title>Genomic Encyclopedia of Type Strains, Phase IV (KMG-IV): sequencing the most valuable type-strain genomes for metagenomic binning, comparative biology and taxonomic classification.</title>
        <authorList>
            <person name="Goeker M."/>
        </authorList>
    </citation>
    <scope>NUCLEOTIDE SEQUENCE [LARGE SCALE GENOMIC DNA]</scope>
    <source>
        <strain evidence="5 6">DSM 28697</strain>
    </source>
</reference>
<evidence type="ECO:0000313" key="5">
    <source>
        <dbReference type="EMBL" id="TDQ40669.1"/>
    </source>
</evidence>
<dbReference type="GO" id="GO:0016491">
    <property type="term" value="F:oxidoreductase activity"/>
    <property type="evidence" value="ECO:0007669"/>
    <property type="project" value="UniProtKB-KW"/>
</dbReference>
<evidence type="ECO:0000256" key="1">
    <source>
        <dbReference type="ARBA" id="ARBA00004240"/>
    </source>
</evidence>
<dbReference type="EMBL" id="SNYJ01000005">
    <property type="protein sequence ID" value="TDQ40669.1"/>
    <property type="molecule type" value="Genomic_DNA"/>
</dbReference>
<dbReference type="Proteomes" id="UP000295632">
    <property type="component" value="Unassembled WGS sequence"/>
</dbReference>
<sequence>MQLDTEPLWACTKRQEAMRHKALALPKRLARPTLRVKLQRNIGLQSYALLFCTTHRLDMLRINKEIQLNIIALTELTHLFLAPMLAKNAGVILNVASMTAFQPAPFMSVYGATKAYVLSFTEALAAEYNETKVQIITLCPGGTQSAFYQRSGADHLKGKLMEPIDVVHHAFKAIEEKRHFKVVGFSNALAAKLVPILPRNLVLNTVKRIMRPTK</sequence>
<dbReference type="Pfam" id="PF00106">
    <property type="entry name" value="adh_short"/>
    <property type="match status" value="1"/>
</dbReference>
<evidence type="ECO:0000313" key="6">
    <source>
        <dbReference type="Proteomes" id="UP000295632"/>
    </source>
</evidence>
<dbReference type="PANTHER" id="PTHR43899">
    <property type="entry name" value="RH59310P"/>
    <property type="match status" value="1"/>
</dbReference>
<evidence type="ECO:0000256" key="2">
    <source>
        <dbReference type="ARBA" id="ARBA00006484"/>
    </source>
</evidence>
<proteinExistence type="inferred from homology"/>
<comment type="caution">
    <text evidence="5">The sequence shown here is derived from an EMBL/GenBank/DDBJ whole genome shotgun (WGS) entry which is preliminary data.</text>
</comment>
<dbReference type="Gene3D" id="3.40.50.720">
    <property type="entry name" value="NAD(P)-binding Rossmann-like Domain"/>
    <property type="match status" value="1"/>
</dbReference>
<dbReference type="InterPro" id="IPR036291">
    <property type="entry name" value="NAD(P)-bd_dom_sf"/>
</dbReference>
<evidence type="ECO:0000256" key="3">
    <source>
        <dbReference type="ARBA" id="ARBA00023002"/>
    </source>
</evidence>
<keyword evidence="3" id="KW-0560">Oxidoreductase</keyword>
<comment type="subcellular location">
    <subcellularLocation>
        <location evidence="1">Endoplasmic reticulum</location>
    </subcellularLocation>
</comment>
<dbReference type="AlphaFoldDB" id="A0A4R6U7G6"/>
<name>A0A4R6U7G6_9BACI</name>
<dbReference type="PRINTS" id="PR00080">
    <property type="entry name" value="SDRFAMILY"/>
</dbReference>
<dbReference type="InterPro" id="IPR020904">
    <property type="entry name" value="Sc_DH/Rdtase_CS"/>
</dbReference>
<gene>
    <name evidence="5" type="ORF">EV213_10510</name>
</gene>
<accession>A0A4R6U7G6</accession>
<keyword evidence="6" id="KW-1185">Reference proteome</keyword>
<dbReference type="PROSITE" id="PS00061">
    <property type="entry name" value="ADH_SHORT"/>
    <property type="match status" value="1"/>
</dbReference>
<organism evidence="5 6">
    <name type="scientific">Aureibacillus halotolerans</name>
    <dbReference type="NCBI Taxonomy" id="1508390"/>
    <lineage>
        <taxon>Bacteria</taxon>
        <taxon>Bacillati</taxon>
        <taxon>Bacillota</taxon>
        <taxon>Bacilli</taxon>
        <taxon>Bacillales</taxon>
        <taxon>Bacillaceae</taxon>
        <taxon>Aureibacillus</taxon>
    </lineage>
</organism>
<dbReference type="SUPFAM" id="SSF51735">
    <property type="entry name" value="NAD(P)-binding Rossmann-fold domains"/>
    <property type="match status" value="1"/>
</dbReference>
<protein>
    <submittedName>
        <fullName evidence="5">Short subunit dehydrogenase</fullName>
    </submittedName>
</protein>
<dbReference type="PRINTS" id="PR01167">
    <property type="entry name" value="INSADHFAMILY"/>
</dbReference>
<dbReference type="PANTHER" id="PTHR43899:SF13">
    <property type="entry name" value="RH59310P"/>
    <property type="match status" value="1"/>
</dbReference>
<dbReference type="OrthoDB" id="9808814at2"/>
<dbReference type="InterPro" id="IPR051019">
    <property type="entry name" value="VLCFA-Steroid_DH"/>
</dbReference>
<comment type="similarity">
    <text evidence="2 4">Belongs to the short-chain dehydrogenases/reductases (SDR) family.</text>
</comment>
<dbReference type="InterPro" id="IPR002347">
    <property type="entry name" value="SDR_fam"/>
</dbReference>